<comment type="caution">
    <text evidence="2">The sequence shown here is derived from an EMBL/GenBank/DDBJ whole genome shotgun (WGS) entry which is preliminary data.</text>
</comment>
<organism evidence="2 3">
    <name type="scientific">Gonium pectorale</name>
    <name type="common">Green alga</name>
    <dbReference type="NCBI Taxonomy" id="33097"/>
    <lineage>
        <taxon>Eukaryota</taxon>
        <taxon>Viridiplantae</taxon>
        <taxon>Chlorophyta</taxon>
        <taxon>core chlorophytes</taxon>
        <taxon>Chlorophyceae</taxon>
        <taxon>CS clade</taxon>
        <taxon>Chlamydomonadales</taxon>
        <taxon>Volvocaceae</taxon>
        <taxon>Gonium</taxon>
    </lineage>
</organism>
<dbReference type="InterPro" id="IPR024616">
    <property type="entry name" value="Pherophorin"/>
</dbReference>
<dbReference type="AlphaFoldDB" id="A0A150GL62"/>
<evidence type="ECO:0000313" key="3">
    <source>
        <dbReference type="Proteomes" id="UP000075714"/>
    </source>
</evidence>
<keyword evidence="3" id="KW-1185">Reference proteome</keyword>
<dbReference type="Proteomes" id="UP000075714">
    <property type="component" value="Unassembled WGS sequence"/>
</dbReference>
<accession>A0A150GL62</accession>
<dbReference type="EMBL" id="LSYV01000017">
    <property type="protein sequence ID" value="KXZ50596.1"/>
    <property type="molecule type" value="Genomic_DNA"/>
</dbReference>
<feature type="domain" description="Pherophorin" evidence="1">
    <location>
        <begin position="273"/>
        <end position="422"/>
    </location>
</feature>
<protein>
    <recommendedName>
        <fullName evidence="1">Pherophorin domain-containing protein</fullName>
    </recommendedName>
</protein>
<gene>
    <name evidence="2" type="ORF">GPECTOR_16phG13</name>
</gene>
<sequence length="429" mass="45750">MHFLYPLVKSLLGCWCRHLSLRAPHAETAPPGALCDGSIVGATFNGAPVRVAIGEPSSKGTTGRRVLAVPNLVLSGSTVGPRGAELCIRWPAGGLCSTPYRATGMIRNAVTISLLSRDSKCCPVRTLKLGKAVPAPSPPSSAAKAACSTCLVWDVVGPGGTANSTDFDFLGDRDCALADIPPDSPAKLATCCEHLAYHKARKLREYVADGTILSGFDLPVCNRTTARLCGTLSSPSGGRQLAAAMKAVGLEALVRKDLGNTDDAVGEGVEGMRCQSQPGSTPFRVAPYLELFRGSQTTLYCISIDVSSAAGVQPQSKCGRSTAIGRVAFWLYDTYRTDILGAQQMTLSGRYYASQPVNVTWGPDGGNSLYIHLSGWDMTFVRASEPKICVAMPRDKPIWKDSMDSRGYLWAALYDESGQCCPTYYANRY</sequence>
<reference evidence="3" key="1">
    <citation type="journal article" date="2016" name="Nat. Commun.">
        <title>The Gonium pectorale genome demonstrates co-option of cell cycle regulation during the evolution of multicellularity.</title>
        <authorList>
            <person name="Hanschen E.R."/>
            <person name="Marriage T.N."/>
            <person name="Ferris P.J."/>
            <person name="Hamaji T."/>
            <person name="Toyoda A."/>
            <person name="Fujiyama A."/>
            <person name="Neme R."/>
            <person name="Noguchi H."/>
            <person name="Minakuchi Y."/>
            <person name="Suzuki M."/>
            <person name="Kawai-Toyooka H."/>
            <person name="Smith D.R."/>
            <person name="Sparks H."/>
            <person name="Anderson J."/>
            <person name="Bakaric R."/>
            <person name="Luria V."/>
            <person name="Karger A."/>
            <person name="Kirschner M.W."/>
            <person name="Durand P.M."/>
            <person name="Michod R.E."/>
            <person name="Nozaki H."/>
            <person name="Olson B.J."/>
        </authorList>
    </citation>
    <scope>NUCLEOTIDE SEQUENCE [LARGE SCALE GENOMIC DNA]</scope>
    <source>
        <strain evidence="3">NIES-2863</strain>
    </source>
</reference>
<proteinExistence type="predicted"/>
<name>A0A150GL62_GONPE</name>
<dbReference type="Pfam" id="PF12499">
    <property type="entry name" value="DUF3707"/>
    <property type="match status" value="1"/>
</dbReference>
<evidence type="ECO:0000313" key="2">
    <source>
        <dbReference type="EMBL" id="KXZ50596.1"/>
    </source>
</evidence>
<dbReference type="OrthoDB" id="546825at2759"/>
<evidence type="ECO:0000259" key="1">
    <source>
        <dbReference type="Pfam" id="PF12499"/>
    </source>
</evidence>